<dbReference type="AlphaFoldDB" id="A0A4Z0BG45"/>
<organism evidence="2 3">
    <name type="scientific">Ramlibacter rhizophilus</name>
    <dbReference type="NCBI Taxonomy" id="1781167"/>
    <lineage>
        <taxon>Bacteria</taxon>
        <taxon>Pseudomonadati</taxon>
        <taxon>Pseudomonadota</taxon>
        <taxon>Betaproteobacteria</taxon>
        <taxon>Burkholderiales</taxon>
        <taxon>Comamonadaceae</taxon>
        <taxon>Ramlibacter</taxon>
    </lineage>
</organism>
<keyword evidence="3" id="KW-1185">Reference proteome</keyword>
<feature type="compositionally biased region" description="Basic and acidic residues" evidence="1">
    <location>
        <begin position="88"/>
        <end position="98"/>
    </location>
</feature>
<dbReference type="OrthoDB" id="8811670at2"/>
<evidence type="ECO:0000313" key="2">
    <source>
        <dbReference type="EMBL" id="TFY96858.1"/>
    </source>
</evidence>
<feature type="compositionally biased region" description="Basic and acidic residues" evidence="1">
    <location>
        <begin position="1"/>
        <end position="60"/>
    </location>
</feature>
<reference evidence="2 3" key="1">
    <citation type="submission" date="2019-03" db="EMBL/GenBank/DDBJ databases">
        <title>Ramlibacter rhizophilus CCTCC AB2015357, whole genome shotgun sequence.</title>
        <authorList>
            <person name="Zhang X."/>
            <person name="Feng G."/>
            <person name="Zhu H."/>
        </authorList>
    </citation>
    <scope>NUCLEOTIDE SEQUENCE [LARGE SCALE GENOMIC DNA]</scope>
    <source>
        <strain evidence="2 3">CCTCC AB2015357</strain>
    </source>
</reference>
<evidence type="ECO:0000313" key="3">
    <source>
        <dbReference type="Proteomes" id="UP000297564"/>
    </source>
</evidence>
<dbReference type="EMBL" id="SMLL01000008">
    <property type="protein sequence ID" value="TFY96858.1"/>
    <property type="molecule type" value="Genomic_DNA"/>
</dbReference>
<dbReference type="RefSeq" id="WP_135286869.1">
    <property type="nucleotide sequence ID" value="NZ_SMLL01000008.1"/>
</dbReference>
<dbReference type="Proteomes" id="UP000297564">
    <property type="component" value="Unassembled WGS sequence"/>
</dbReference>
<sequence>MVNQNDSRDGVPHKSADRPSPDVDRYATDGQSDARGKGASDEQGERPPRSAENATERRTEPYAGEGPGKVGVTSDRQPDLVAPSGVNQRDHGAAEDKPLAGGSVNFDDFDEDRPRGNTTRTGGTWSDRPSDAGAVGPAPGPGLSDRNAPSDPASKRDPRKT</sequence>
<feature type="region of interest" description="Disordered" evidence="1">
    <location>
        <begin position="1"/>
        <end position="161"/>
    </location>
</feature>
<protein>
    <submittedName>
        <fullName evidence="2">Uncharacterized protein</fullName>
    </submittedName>
</protein>
<accession>A0A4Z0BG45</accession>
<comment type="caution">
    <text evidence="2">The sequence shown here is derived from an EMBL/GenBank/DDBJ whole genome shotgun (WGS) entry which is preliminary data.</text>
</comment>
<proteinExistence type="predicted"/>
<name>A0A4Z0BG45_9BURK</name>
<evidence type="ECO:0000256" key="1">
    <source>
        <dbReference type="SAM" id="MobiDB-lite"/>
    </source>
</evidence>
<gene>
    <name evidence="2" type="ORF">EZ242_19485</name>
</gene>